<organism evidence="1 2">
    <name type="scientific">Entomophthora muscae</name>
    <dbReference type="NCBI Taxonomy" id="34485"/>
    <lineage>
        <taxon>Eukaryota</taxon>
        <taxon>Fungi</taxon>
        <taxon>Fungi incertae sedis</taxon>
        <taxon>Zoopagomycota</taxon>
        <taxon>Entomophthoromycotina</taxon>
        <taxon>Entomophthoromycetes</taxon>
        <taxon>Entomophthorales</taxon>
        <taxon>Entomophthoraceae</taxon>
        <taxon>Entomophthora</taxon>
    </lineage>
</organism>
<keyword evidence="2" id="KW-1185">Reference proteome</keyword>
<dbReference type="Proteomes" id="UP001165960">
    <property type="component" value="Unassembled WGS sequence"/>
</dbReference>
<accession>A0ACC2TSN8</accession>
<dbReference type="EMBL" id="QTSX02002179">
    <property type="protein sequence ID" value="KAJ9077770.1"/>
    <property type="molecule type" value="Genomic_DNA"/>
</dbReference>
<name>A0ACC2TSN8_9FUNG</name>
<evidence type="ECO:0000313" key="2">
    <source>
        <dbReference type="Proteomes" id="UP001165960"/>
    </source>
</evidence>
<gene>
    <name evidence="1" type="ORF">DSO57_1013418</name>
</gene>
<evidence type="ECO:0000313" key="1">
    <source>
        <dbReference type="EMBL" id="KAJ9077770.1"/>
    </source>
</evidence>
<sequence>MMLWQLVFLLGILQAAPVPHHRGRDYLPYFKSLRYNRPERQPVDTRRRSYHESREKDPRKGSEWKGDEAESEMDDPRKGSKWKGDAADGTNEAENDDPRKGSKWEGVTAAGTTAEEAESESNASNAGPMDLNLMLRLVNSVRARVGARPLRLNGRLIAAAQKHSQYQARIRRMTHNGSGGSSPSQRIEREGYDWANVGENVAWNQRDVRRVMTAWVNSPQHYKNLISRDFTEFGAGVYNLYWTQDFGSRF</sequence>
<proteinExistence type="predicted"/>
<comment type="caution">
    <text evidence="1">The sequence shown here is derived from an EMBL/GenBank/DDBJ whole genome shotgun (WGS) entry which is preliminary data.</text>
</comment>
<reference evidence="1" key="1">
    <citation type="submission" date="2022-04" db="EMBL/GenBank/DDBJ databases">
        <title>Genome of the entomopathogenic fungus Entomophthora muscae.</title>
        <authorList>
            <person name="Elya C."/>
            <person name="Lovett B.R."/>
            <person name="Lee E."/>
            <person name="Macias A.M."/>
            <person name="Hajek A.E."/>
            <person name="De Bivort B.L."/>
            <person name="Kasson M.T."/>
            <person name="De Fine Licht H.H."/>
            <person name="Stajich J.E."/>
        </authorList>
    </citation>
    <scope>NUCLEOTIDE SEQUENCE</scope>
    <source>
        <strain evidence="1">Berkeley</strain>
    </source>
</reference>
<protein>
    <submittedName>
        <fullName evidence="1">Uncharacterized protein</fullName>
    </submittedName>
</protein>